<gene>
    <name evidence="1" type="ORF">DEBURN_LOCUS8836</name>
</gene>
<reference evidence="1" key="1">
    <citation type="submission" date="2021-06" db="EMBL/GenBank/DDBJ databases">
        <authorList>
            <person name="Kallberg Y."/>
            <person name="Tangrot J."/>
            <person name="Rosling A."/>
        </authorList>
    </citation>
    <scope>NUCLEOTIDE SEQUENCE</scope>
    <source>
        <strain evidence="1">AZ414A</strain>
    </source>
</reference>
<evidence type="ECO:0000313" key="1">
    <source>
        <dbReference type="EMBL" id="CAG8586545.1"/>
    </source>
</evidence>
<feature type="non-terminal residue" evidence="1">
    <location>
        <position position="1"/>
    </location>
</feature>
<dbReference type="Proteomes" id="UP000789706">
    <property type="component" value="Unassembled WGS sequence"/>
</dbReference>
<accession>A0A9N9C4U9</accession>
<comment type="caution">
    <text evidence="1">The sequence shown here is derived from an EMBL/GenBank/DDBJ whole genome shotgun (WGS) entry which is preliminary data.</text>
</comment>
<organism evidence="1 2">
    <name type="scientific">Diversispora eburnea</name>
    <dbReference type="NCBI Taxonomy" id="1213867"/>
    <lineage>
        <taxon>Eukaryota</taxon>
        <taxon>Fungi</taxon>
        <taxon>Fungi incertae sedis</taxon>
        <taxon>Mucoromycota</taxon>
        <taxon>Glomeromycotina</taxon>
        <taxon>Glomeromycetes</taxon>
        <taxon>Diversisporales</taxon>
        <taxon>Diversisporaceae</taxon>
        <taxon>Diversispora</taxon>
    </lineage>
</organism>
<name>A0A9N9C4U9_9GLOM</name>
<sequence length="47" mass="5502">STLAVAKVSILFIREREKSKIKDVLIRLIDKESWALLLTYITKKKKN</sequence>
<dbReference type="AlphaFoldDB" id="A0A9N9C4U9"/>
<evidence type="ECO:0000313" key="2">
    <source>
        <dbReference type="Proteomes" id="UP000789706"/>
    </source>
</evidence>
<dbReference type="EMBL" id="CAJVPK010001432">
    <property type="protein sequence ID" value="CAG8586545.1"/>
    <property type="molecule type" value="Genomic_DNA"/>
</dbReference>
<keyword evidence="2" id="KW-1185">Reference proteome</keyword>
<proteinExistence type="predicted"/>
<protein>
    <submittedName>
        <fullName evidence="1">3682_t:CDS:1</fullName>
    </submittedName>
</protein>